<dbReference type="AlphaFoldDB" id="A0AAD1WWS2"/>
<sequence length="101" mass="11864">MTYRSTPLKIITQNCRGLNIPERRTHLLRELKKKRVAVTMLQETHFQEGKSPKLQNRHYPNNYFCNHPTAHKSGVAIKLAAELEFRELERVQEDIYSSRAS</sequence>
<dbReference type="SUPFAM" id="SSF56219">
    <property type="entry name" value="DNase I-like"/>
    <property type="match status" value="1"/>
</dbReference>
<gene>
    <name evidence="1" type="ORF">PECUL_23A028578</name>
</gene>
<evidence type="ECO:0000313" key="2">
    <source>
        <dbReference type="Proteomes" id="UP001295444"/>
    </source>
</evidence>
<dbReference type="InterPro" id="IPR036691">
    <property type="entry name" value="Endo/exonu/phosph_ase_sf"/>
</dbReference>
<name>A0AAD1WWS2_PELCU</name>
<dbReference type="Gene3D" id="3.60.10.10">
    <property type="entry name" value="Endonuclease/exonuclease/phosphatase"/>
    <property type="match status" value="1"/>
</dbReference>
<keyword evidence="2" id="KW-1185">Reference proteome</keyword>
<protein>
    <submittedName>
        <fullName evidence="1">Uncharacterized protein</fullName>
    </submittedName>
</protein>
<dbReference type="EMBL" id="OW240924">
    <property type="protein sequence ID" value="CAH2327101.1"/>
    <property type="molecule type" value="Genomic_DNA"/>
</dbReference>
<evidence type="ECO:0000313" key="1">
    <source>
        <dbReference type="EMBL" id="CAH2327101.1"/>
    </source>
</evidence>
<accession>A0AAD1WWS2</accession>
<dbReference type="Proteomes" id="UP001295444">
    <property type="component" value="Chromosome 13"/>
</dbReference>
<reference evidence="1" key="1">
    <citation type="submission" date="2022-03" db="EMBL/GenBank/DDBJ databases">
        <authorList>
            <person name="Alioto T."/>
            <person name="Alioto T."/>
            <person name="Gomez Garrido J."/>
        </authorList>
    </citation>
    <scope>NUCLEOTIDE SEQUENCE</scope>
</reference>
<organism evidence="1 2">
    <name type="scientific">Pelobates cultripes</name>
    <name type="common">Western spadefoot toad</name>
    <dbReference type="NCBI Taxonomy" id="61616"/>
    <lineage>
        <taxon>Eukaryota</taxon>
        <taxon>Metazoa</taxon>
        <taxon>Chordata</taxon>
        <taxon>Craniata</taxon>
        <taxon>Vertebrata</taxon>
        <taxon>Euteleostomi</taxon>
        <taxon>Amphibia</taxon>
        <taxon>Batrachia</taxon>
        <taxon>Anura</taxon>
        <taxon>Pelobatoidea</taxon>
        <taxon>Pelobatidae</taxon>
        <taxon>Pelobates</taxon>
    </lineage>
</organism>
<proteinExistence type="predicted"/>